<evidence type="ECO:0000313" key="2">
    <source>
        <dbReference type="Proteomes" id="UP001342314"/>
    </source>
</evidence>
<name>A0AAV5GIU1_9BASI</name>
<proteinExistence type="predicted"/>
<comment type="caution">
    <text evidence="1">The sequence shown here is derived from an EMBL/GenBank/DDBJ whole genome shotgun (WGS) entry which is preliminary data.</text>
</comment>
<dbReference type="AlphaFoldDB" id="A0AAV5GIU1"/>
<reference evidence="1 2" key="1">
    <citation type="submission" date="2021-12" db="EMBL/GenBank/DDBJ databases">
        <title>High titer production of polyol ester of fatty acids by Rhodotorula paludigena BS15 towards product separation-free biomass refinery.</title>
        <authorList>
            <person name="Mano J."/>
            <person name="Ono H."/>
            <person name="Tanaka T."/>
            <person name="Naito K."/>
            <person name="Sushida H."/>
            <person name="Ike M."/>
            <person name="Tokuyasu K."/>
            <person name="Kitaoka M."/>
        </authorList>
    </citation>
    <scope>NUCLEOTIDE SEQUENCE [LARGE SCALE GENOMIC DNA]</scope>
    <source>
        <strain evidence="1 2">BS15</strain>
    </source>
</reference>
<accession>A0AAV5GIU1</accession>
<gene>
    <name evidence="1" type="ORF">Rhopal_002078-T1</name>
</gene>
<keyword evidence="2" id="KW-1185">Reference proteome</keyword>
<protein>
    <submittedName>
        <fullName evidence="1">Uncharacterized protein</fullName>
    </submittedName>
</protein>
<dbReference type="Proteomes" id="UP001342314">
    <property type="component" value="Unassembled WGS sequence"/>
</dbReference>
<evidence type="ECO:0000313" key="1">
    <source>
        <dbReference type="EMBL" id="GJN89104.1"/>
    </source>
</evidence>
<sequence>MPPKASGYISTTEPVGFGSDSLPWVHQRIHALLPTLRKCLVAASILLTLPENTSLANALVKRRPAREEPKGVLNVVEARKEWHRAVLIKAGVFYVQLGDQWDSELSIVCQGVPSLPKMVNCDALLHMEDQVNLAHPDGGATAGKIKNVLFEPGPFLLPVTPEELRRAGSTFGNYVKLVLRPGRDRALEAWSANLGKNGRLRKALVPDFMKKRVPINGAYNLECGLMPSPSRCASASPAWRLSTLRNLCMGAGIIPPIGIARKDAELLRSVCKPLMSWRFVEHDKHDAQDAQTKGYSYAGYYKSVGGSGRQWEVKIEKAGREMQQSLPADLSSTYRRPPIHPNLASYGPLIVSEDLLLNGEQVL</sequence>
<organism evidence="1 2">
    <name type="scientific">Rhodotorula paludigena</name>
    <dbReference type="NCBI Taxonomy" id="86838"/>
    <lineage>
        <taxon>Eukaryota</taxon>
        <taxon>Fungi</taxon>
        <taxon>Dikarya</taxon>
        <taxon>Basidiomycota</taxon>
        <taxon>Pucciniomycotina</taxon>
        <taxon>Microbotryomycetes</taxon>
        <taxon>Sporidiobolales</taxon>
        <taxon>Sporidiobolaceae</taxon>
        <taxon>Rhodotorula</taxon>
    </lineage>
</organism>
<dbReference type="EMBL" id="BQKY01000004">
    <property type="protein sequence ID" value="GJN89104.1"/>
    <property type="molecule type" value="Genomic_DNA"/>
</dbReference>